<keyword evidence="5" id="KW-0175">Coiled coil</keyword>
<keyword evidence="3" id="KW-0133">Cell shape</keyword>
<comment type="similarity">
    <text evidence="1">Belongs to the MreC family.</text>
</comment>
<dbReference type="Gene3D" id="2.40.10.350">
    <property type="entry name" value="Rod shape-determining protein MreC, domain 2"/>
    <property type="match status" value="1"/>
</dbReference>
<dbReference type="Gene3D" id="2.40.10.340">
    <property type="entry name" value="Rod shape-determining protein MreC, domain 1"/>
    <property type="match status" value="1"/>
</dbReference>
<feature type="coiled-coil region" evidence="5">
    <location>
        <begin position="62"/>
        <end position="99"/>
    </location>
</feature>
<dbReference type="InterPro" id="IPR007221">
    <property type="entry name" value="MreC"/>
</dbReference>
<dbReference type="GO" id="GO:0005886">
    <property type="term" value="C:plasma membrane"/>
    <property type="evidence" value="ECO:0007669"/>
    <property type="project" value="TreeGrafter"/>
</dbReference>
<dbReference type="Pfam" id="PF04085">
    <property type="entry name" value="MreC"/>
    <property type="match status" value="1"/>
</dbReference>
<protein>
    <recommendedName>
        <fullName evidence="2">Cell shape-determining protein MreC</fullName>
    </recommendedName>
    <alternativeName>
        <fullName evidence="4">Cell shape protein MreC</fullName>
    </alternativeName>
</protein>
<organism evidence="8">
    <name type="scientific">Candidatus Paraimprobicoccus trichonymphae</name>
    <dbReference type="NCBI Taxonomy" id="3033793"/>
    <lineage>
        <taxon>Bacteria</taxon>
        <taxon>Bacillati</taxon>
        <taxon>Bacillota</taxon>
        <taxon>Clostridia</taxon>
        <taxon>Candidatus Paraimprobicoccus</taxon>
    </lineage>
</organism>
<dbReference type="InterPro" id="IPR042177">
    <property type="entry name" value="Cell/Rod_1"/>
</dbReference>
<evidence type="ECO:0000313" key="8">
    <source>
        <dbReference type="EMBL" id="BED92831.1"/>
    </source>
</evidence>
<reference evidence="8" key="1">
    <citation type="journal article" date="2023" name="ISME J.">
        <title>Emergence of putative energy parasites within Clostridia revealed by genome analysis of a novel endosymbiotic clade.</title>
        <authorList>
            <person name="Takahashi K."/>
            <person name="Kuwahara H."/>
            <person name="Horikawa Y."/>
            <person name="Izawa K."/>
            <person name="Kato D."/>
            <person name="Inagaki T."/>
            <person name="Yuki M."/>
            <person name="Ohkuma M."/>
            <person name="Hongoh Y."/>
        </authorList>
    </citation>
    <scope>NUCLEOTIDE SEQUENCE</scope>
    <source>
        <strain evidence="8">RsTa-C01</strain>
    </source>
</reference>
<dbReference type="PANTHER" id="PTHR34138">
    <property type="entry name" value="CELL SHAPE-DETERMINING PROTEIN MREC"/>
    <property type="match status" value="1"/>
</dbReference>
<dbReference type="PIRSF" id="PIRSF038471">
    <property type="entry name" value="MreC"/>
    <property type="match status" value="1"/>
</dbReference>
<keyword evidence="6" id="KW-1133">Transmembrane helix</keyword>
<keyword evidence="6" id="KW-0812">Transmembrane</keyword>
<evidence type="ECO:0000256" key="4">
    <source>
        <dbReference type="ARBA" id="ARBA00032089"/>
    </source>
</evidence>
<keyword evidence="6" id="KW-0472">Membrane</keyword>
<gene>
    <name evidence="8" type="ORF">RsTaC01_0721</name>
</gene>
<sequence>MGFFRKNKFSILIMTMLGLLCVFILKNVNIISLDFYIFLPIHKEFSNFYNFNAQILQKFAGKSSQEVEIENLKREINGLRDAVINYNEIKEENERLKKYCDVKECNPELKFVTSSVILRDPNDYFYNFTLDKGSEDKISLNNSVITEYGFIGYICEVNKNSSKVRTILAPDSRIGILNSNSNETGIISGTSELSDKNLTKIIYVDSKESFNKEDIVVTSGLSRLYPKNLKVGKVMSVEYENNSYFAILEVFENIKKVKNVLIITSF</sequence>
<dbReference type="InterPro" id="IPR055342">
    <property type="entry name" value="MreC_beta-barrel_core"/>
</dbReference>
<dbReference type="PANTHER" id="PTHR34138:SF1">
    <property type="entry name" value="CELL SHAPE-DETERMINING PROTEIN MREC"/>
    <property type="match status" value="1"/>
</dbReference>
<accession>A0AA48KWB6</accession>
<proteinExistence type="inferred from homology"/>
<evidence type="ECO:0000256" key="1">
    <source>
        <dbReference type="ARBA" id="ARBA00009369"/>
    </source>
</evidence>
<evidence type="ECO:0000259" key="7">
    <source>
        <dbReference type="Pfam" id="PF04085"/>
    </source>
</evidence>
<dbReference type="KEGG" id="ptrh:RsTaC01_0721"/>
<feature type="transmembrane region" description="Helical" evidence="6">
    <location>
        <begin position="12"/>
        <end position="39"/>
    </location>
</feature>
<evidence type="ECO:0000256" key="5">
    <source>
        <dbReference type="SAM" id="Coils"/>
    </source>
</evidence>
<dbReference type="EMBL" id="AP027925">
    <property type="protein sequence ID" value="BED92831.1"/>
    <property type="molecule type" value="Genomic_DNA"/>
</dbReference>
<dbReference type="AlphaFoldDB" id="A0AA48KWB6"/>
<evidence type="ECO:0000256" key="3">
    <source>
        <dbReference type="ARBA" id="ARBA00022960"/>
    </source>
</evidence>
<evidence type="ECO:0000256" key="6">
    <source>
        <dbReference type="SAM" id="Phobius"/>
    </source>
</evidence>
<dbReference type="GO" id="GO:0008360">
    <property type="term" value="P:regulation of cell shape"/>
    <property type="evidence" value="ECO:0007669"/>
    <property type="project" value="UniProtKB-KW"/>
</dbReference>
<name>A0AA48KWB6_9FIRM</name>
<evidence type="ECO:0000256" key="2">
    <source>
        <dbReference type="ARBA" id="ARBA00013855"/>
    </source>
</evidence>
<dbReference type="Proteomes" id="UP001335720">
    <property type="component" value="Chromosome"/>
</dbReference>
<feature type="domain" description="Rod shape-determining protein MreC beta-barrel core" evidence="7">
    <location>
        <begin position="116"/>
        <end position="263"/>
    </location>
</feature>
<dbReference type="InterPro" id="IPR042175">
    <property type="entry name" value="Cell/Rod_MreC_2"/>
</dbReference>